<evidence type="ECO:0008006" key="3">
    <source>
        <dbReference type="Google" id="ProtNLM"/>
    </source>
</evidence>
<comment type="caution">
    <text evidence="2">The sequence shown here is derived from an EMBL/GenBank/DDBJ whole genome shotgun (WGS) entry which is preliminary data.</text>
</comment>
<proteinExistence type="predicted"/>
<dbReference type="EMBL" id="LAZR01020842">
    <property type="protein sequence ID" value="KKL87413.1"/>
    <property type="molecule type" value="Genomic_DNA"/>
</dbReference>
<feature type="region of interest" description="Disordered" evidence="1">
    <location>
        <begin position="127"/>
        <end position="146"/>
    </location>
</feature>
<sequence length="199" mass="23188">MSKKKTKTVKVTCKECGREIRVSKGSRCHLTELCYSCIGNKKVTKVCTKCGLVKKQSEFYRDKSRKDGLHCWCKSCRKKSEQSGVGRESSRIRGRAWYLKNKQLTVNRAVQWAKDSPKRRAEILAKSNKRRRAKHPEKSKAHSAVQHALRTGRLTKEPCFCGETEVEGHHEDYNKPLDVIWLCRKCHLYKHKKKDWIIT</sequence>
<accession>A0A0F9FMF3</accession>
<protein>
    <recommendedName>
        <fullName evidence="3">Nuclease associated modular domain-containing protein</fullName>
    </recommendedName>
</protein>
<reference evidence="2" key="1">
    <citation type="journal article" date="2015" name="Nature">
        <title>Complex archaea that bridge the gap between prokaryotes and eukaryotes.</title>
        <authorList>
            <person name="Spang A."/>
            <person name="Saw J.H."/>
            <person name="Jorgensen S.L."/>
            <person name="Zaremba-Niedzwiedzka K."/>
            <person name="Martijn J."/>
            <person name="Lind A.E."/>
            <person name="van Eijk R."/>
            <person name="Schleper C."/>
            <person name="Guy L."/>
            <person name="Ettema T.J."/>
        </authorList>
    </citation>
    <scope>NUCLEOTIDE SEQUENCE</scope>
</reference>
<gene>
    <name evidence="2" type="ORF">LCGC14_1934930</name>
</gene>
<evidence type="ECO:0000313" key="2">
    <source>
        <dbReference type="EMBL" id="KKL87413.1"/>
    </source>
</evidence>
<organism evidence="2">
    <name type="scientific">marine sediment metagenome</name>
    <dbReference type="NCBI Taxonomy" id="412755"/>
    <lineage>
        <taxon>unclassified sequences</taxon>
        <taxon>metagenomes</taxon>
        <taxon>ecological metagenomes</taxon>
    </lineage>
</organism>
<dbReference type="AlphaFoldDB" id="A0A0F9FMF3"/>
<feature type="compositionally biased region" description="Basic residues" evidence="1">
    <location>
        <begin position="127"/>
        <end position="137"/>
    </location>
</feature>
<name>A0A0F9FMF3_9ZZZZ</name>
<evidence type="ECO:0000256" key="1">
    <source>
        <dbReference type="SAM" id="MobiDB-lite"/>
    </source>
</evidence>